<dbReference type="Gene3D" id="3.90.1200.10">
    <property type="match status" value="1"/>
</dbReference>
<dbReference type="CDD" id="cd05153">
    <property type="entry name" value="HomoserineK_II"/>
    <property type="match status" value="1"/>
</dbReference>
<dbReference type="AlphaFoldDB" id="A0A4Y6U9H9"/>
<keyword evidence="2 8" id="KW-0808">Transferase</keyword>
<proteinExistence type="inferred from homology"/>
<dbReference type="UniPathway" id="UPA00050">
    <property type="reaction ID" value="UER00064"/>
</dbReference>
<keyword evidence="1 8" id="KW-0028">Amino-acid biosynthesis</keyword>
<gene>
    <name evidence="8" type="primary">thrB</name>
    <name evidence="11" type="ORF">E3E12_01105</name>
</gene>
<evidence type="ECO:0000256" key="2">
    <source>
        <dbReference type="ARBA" id="ARBA00022679"/>
    </source>
</evidence>
<evidence type="ECO:0000313" key="11">
    <source>
        <dbReference type="EMBL" id="QDH13021.1"/>
    </source>
</evidence>
<dbReference type="InterPro" id="IPR050249">
    <property type="entry name" value="Pseudomonas-type_ThrB"/>
</dbReference>
<comment type="similarity">
    <text evidence="7 8">Belongs to the pseudomonas-type ThrB family.</text>
</comment>
<evidence type="ECO:0000259" key="10">
    <source>
        <dbReference type="Pfam" id="PF01636"/>
    </source>
</evidence>
<dbReference type="HAMAP" id="MF_00301">
    <property type="entry name" value="Homoser_kinase_2"/>
    <property type="match status" value="1"/>
</dbReference>
<evidence type="ECO:0000256" key="5">
    <source>
        <dbReference type="ARBA" id="ARBA00022777"/>
    </source>
</evidence>
<dbReference type="Gene3D" id="3.30.200.20">
    <property type="entry name" value="Phosphorylase Kinase, domain 1"/>
    <property type="match status" value="1"/>
</dbReference>
<dbReference type="Pfam" id="PF01636">
    <property type="entry name" value="APH"/>
    <property type="match status" value="1"/>
</dbReference>
<dbReference type="GO" id="GO:0005524">
    <property type="term" value="F:ATP binding"/>
    <property type="evidence" value="ECO:0007669"/>
    <property type="project" value="UniProtKB-KW"/>
</dbReference>
<evidence type="ECO:0000313" key="12">
    <source>
        <dbReference type="Proteomes" id="UP000318709"/>
    </source>
</evidence>
<evidence type="ECO:0000256" key="7">
    <source>
        <dbReference type="ARBA" id="ARBA00038240"/>
    </source>
</evidence>
<name>A0A4Y6U9H9_9PROT</name>
<feature type="domain" description="Aminoglycoside phosphotransferase" evidence="10">
    <location>
        <begin position="27"/>
        <end position="294"/>
    </location>
</feature>
<sequence>MAVYTPVSTSQAGLFLAGYDVGGLASIQPIAEGVENSNFLLNLHPTPIRDAGTGKEAGRLILTLFEKRVRTDELPWFVGLMRHLAQAGMAVPAPVPNKAGQCLGRLQGRPALLTRFLRGRSLGAGAITPQACHELGAAMARLHVAGQSYTPERANALGPGSWQGLLARCHEMAHHQPTGSESQAVAALAHLAGQALPGLLVQWPGAASCPRGQVHADLFPDNVFFTEGAEGSSRLAGMIDFYFACTDLLAWDIAIALNAWCFDEPEGAVSVGGRALFNKDHAQALLAGYQAVRPLVAGEVAALPVLCQGAAMRFLLTRLHDWLATPPGALVTRKSPWVYGERLQAFQRADVVAVLRVLGKRS</sequence>
<dbReference type="InterPro" id="IPR002575">
    <property type="entry name" value="Aminoglycoside_PTrfase"/>
</dbReference>
<evidence type="ECO:0000256" key="8">
    <source>
        <dbReference type="HAMAP-Rule" id="MF_00301"/>
    </source>
</evidence>
<protein>
    <recommendedName>
        <fullName evidence="8 9">Homoserine kinase</fullName>
        <shortName evidence="8">HK</shortName>
        <shortName evidence="8">HSK</shortName>
        <ecNumber evidence="8 9">2.7.1.39</ecNumber>
    </recommendedName>
</protein>
<comment type="catalytic activity">
    <reaction evidence="8">
        <text>L-homoserine + ATP = O-phospho-L-homoserine + ADP + H(+)</text>
        <dbReference type="Rhea" id="RHEA:13985"/>
        <dbReference type="ChEBI" id="CHEBI:15378"/>
        <dbReference type="ChEBI" id="CHEBI:30616"/>
        <dbReference type="ChEBI" id="CHEBI:57476"/>
        <dbReference type="ChEBI" id="CHEBI:57590"/>
        <dbReference type="ChEBI" id="CHEBI:456216"/>
        <dbReference type="EC" id="2.7.1.39"/>
    </reaction>
</comment>
<evidence type="ECO:0000256" key="3">
    <source>
        <dbReference type="ARBA" id="ARBA00022697"/>
    </source>
</evidence>
<dbReference type="InterPro" id="IPR005280">
    <property type="entry name" value="Homoserine_kinase_II"/>
</dbReference>
<dbReference type="SUPFAM" id="SSF56112">
    <property type="entry name" value="Protein kinase-like (PK-like)"/>
    <property type="match status" value="1"/>
</dbReference>
<dbReference type="InterPro" id="IPR011009">
    <property type="entry name" value="Kinase-like_dom_sf"/>
</dbReference>
<dbReference type="NCBIfam" id="TIGR00938">
    <property type="entry name" value="thrB_alt"/>
    <property type="match status" value="1"/>
</dbReference>
<evidence type="ECO:0000256" key="9">
    <source>
        <dbReference type="NCBIfam" id="TIGR00938"/>
    </source>
</evidence>
<dbReference type="GO" id="GO:0009088">
    <property type="term" value="P:threonine biosynthetic process"/>
    <property type="evidence" value="ECO:0007669"/>
    <property type="project" value="UniProtKB-UniRule"/>
</dbReference>
<dbReference type="PANTHER" id="PTHR21064">
    <property type="entry name" value="AMINOGLYCOSIDE PHOSPHOTRANSFERASE DOMAIN-CONTAINING PROTEIN-RELATED"/>
    <property type="match status" value="1"/>
</dbReference>
<evidence type="ECO:0000256" key="4">
    <source>
        <dbReference type="ARBA" id="ARBA00022741"/>
    </source>
</evidence>
<dbReference type="Proteomes" id="UP000318709">
    <property type="component" value="Chromosome"/>
</dbReference>
<dbReference type="PANTHER" id="PTHR21064:SF6">
    <property type="entry name" value="AMINOGLYCOSIDE PHOSPHOTRANSFERASE DOMAIN-CONTAINING PROTEIN"/>
    <property type="match status" value="1"/>
</dbReference>
<dbReference type="RefSeq" id="WP_141442664.1">
    <property type="nucleotide sequence ID" value="NZ_CP038231.1"/>
</dbReference>
<keyword evidence="6 8" id="KW-0067">ATP-binding</keyword>
<dbReference type="NCBIfam" id="NF003558">
    <property type="entry name" value="PRK05231.1"/>
    <property type="match status" value="1"/>
</dbReference>
<keyword evidence="4 8" id="KW-0547">Nucleotide-binding</keyword>
<accession>A0A4Y6U9H9</accession>
<organism evidence="11 12">
    <name type="scientific">Formicincola oecophyllae</name>
    <dbReference type="NCBI Taxonomy" id="2558361"/>
    <lineage>
        <taxon>Bacteria</taxon>
        <taxon>Pseudomonadati</taxon>
        <taxon>Pseudomonadota</taxon>
        <taxon>Alphaproteobacteria</taxon>
        <taxon>Acetobacterales</taxon>
        <taxon>Acetobacteraceae</taxon>
        <taxon>Formicincola</taxon>
    </lineage>
</organism>
<keyword evidence="5 8" id="KW-0418">Kinase</keyword>
<evidence type="ECO:0000256" key="1">
    <source>
        <dbReference type="ARBA" id="ARBA00022605"/>
    </source>
</evidence>
<reference evidence="11 12" key="1">
    <citation type="submission" date="2019-03" db="EMBL/GenBank/DDBJ databases">
        <title>The complete genome sequence of Swingsia_sp. F3b2 LMG30590(T).</title>
        <authorList>
            <person name="Chua K.-O."/>
            <person name="Chan K.-G."/>
            <person name="See-Too W.-S."/>
        </authorList>
    </citation>
    <scope>NUCLEOTIDE SEQUENCE [LARGE SCALE GENOMIC DNA]</scope>
    <source>
        <strain evidence="11 12">F3b2</strain>
    </source>
</reference>
<dbReference type="GO" id="GO:0004413">
    <property type="term" value="F:homoserine kinase activity"/>
    <property type="evidence" value="ECO:0007669"/>
    <property type="project" value="UniProtKB-UniRule"/>
</dbReference>
<keyword evidence="3 8" id="KW-0791">Threonine biosynthesis</keyword>
<dbReference type="EC" id="2.7.1.39" evidence="8 9"/>
<keyword evidence="12" id="KW-1185">Reference proteome</keyword>
<comment type="pathway">
    <text evidence="8">Amino-acid biosynthesis; L-threonine biosynthesis; L-threonine from L-aspartate: step 4/5.</text>
</comment>
<dbReference type="OrthoDB" id="9777460at2"/>
<evidence type="ECO:0000256" key="6">
    <source>
        <dbReference type="ARBA" id="ARBA00022840"/>
    </source>
</evidence>
<dbReference type="KEGG" id="swf:E3E12_01105"/>
<dbReference type="EMBL" id="CP038231">
    <property type="protein sequence ID" value="QDH13021.1"/>
    <property type="molecule type" value="Genomic_DNA"/>
</dbReference>